<protein>
    <recommendedName>
        <fullName evidence="4">Transmembrane protein</fullName>
    </recommendedName>
</protein>
<keyword evidence="3" id="KW-1185">Reference proteome</keyword>
<dbReference type="GeneID" id="30997893"/>
<dbReference type="EMBL" id="KV454538">
    <property type="protein sequence ID" value="ODV69355.1"/>
    <property type="molecule type" value="Genomic_DNA"/>
</dbReference>
<evidence type="ECO:0000313" key="3">
    <source>
        <dbReference type="Proteomes" id="UP000095085"/>
    </source>
</evidence>
<evidence type="ECO:0000256" key="1">
    <source>
        <dbReference type="SAM" id="Phobius"/>
    </source>
</evidence>
<organism evidence="2 3">
    <name type="scientific">Hyphopichia burtonii NRRL Y-1933</name>
    <dbReference type="NCBI Taxonomy" id="984485"/>
    <lineage>
        <taxon>Eukaryota</taxon>
        <taxon>Fungi</taxon>
        <taxon>Dikarya</taxon>
        <taxon>Ascomycota</taxon>
        <taxon>Saccharomycotina</taxon>
        <taxon>Pichiomycetes</taxon>
        <taxon>Debaryomycetaceae</taxon>
        <taxon>Hyphopichia</taxon>
    </lineage>
</organism>
<dbReference type="OrthoDB" id="4092048at2759"/>
<evidence type="ECO:0008006" key="4">
    <source>
        <dbReference type="Google" id="ProtNLM"/>
    </source>
</evidence>
<proteinExistence type="predicted"/>
<keyword evidence="1" id="KW-0472">Membrane</keyword>
<reference evidence="3" key="1">
    <citation type="submission" date="2016-05" db="EMBL/GenBank/DDBJ databases">
        <title>Comparative genomics of biotechnologically important yeasts.</title>
        <authorList>
            <consortium name="DOE Joint Genome Institute"/>
            <person name="Riley R."/>
            <person name="Haridas S."/>
            <person name="Wolfe K.H."/>
            <person name="Lopes M.R."/>
            <person name="Hittinger C.T."/>
            <person name="Goker M."/>
            <person name="Salamov A."/>
            <person name="Wisecaver J."/>
            <person name="Long T.M."/>
            <person name="Aerts A.L."/>
            <person name="Barry K."/>
            <person name="Choi C."/>
            <person name="Clum A."/>
            <person name="Coughlan A.Y."/>
            <person name="Deshpande S."/>
            <person name="Douglass A.P."/>
            <person name="Hanson S.J."/>
            <person name="Klenk H.-P."/>
            <person name="Labutti K."/>
            <person name="Lapidus A."/>
            <person name="Lindquist E."/>
            <person name="Lipzen A."/>
            <person name="Meier-Kolthoff J.P."/>
            <person name="Ohm R.A."/>
            <person name="Otillar R.P."/>
            <person name="Pangilinan J."/>
            <person name="Peng Y."/>
            <person name="Rokas A."/>
            <person name="Rosa C.A."/>
            <person name="Scheuner C."/>
            <person name="Sibirny A.A."/>
            <person name="Slot J.C."/>
            <person name="Stielow J.B."/>
            <person name="Sun H."/>
            <person name="Kurtzman C.P."/>
            <person name="Blackwell M."/>
            <person name="Grigoriev I.V."/>
            <person name="Jeffries T.W."/>
        </authorList>
    </citation>
    <scope>NUCLEOTIDE SEQUENCE [LARGE SCALE GENOMIC DNA]</scope>
    <source>
        <strain evidence="3">NRRL Y-1933</strain>
    </source>
</reference>
<sequence>MSRLRKLDQRILHPPETEPIDIDDQNQLIHNLYQLNDANHQLYNKVLCYSILIEFPVSVYINLLLKRKYEIRVSKLIQLIILLSQILTIINILIKSDLFNMINIINGLLIINLWYWFSQIDKNVLVGLMIGIPTFNLIMIVFINKWFNDISSNLMNLKKLRYKYKLV</sequence>
<accession>A0A1E4RQL3</accession>
<name>A0A1E4RQL3_9ASCO</name>
<keyword evidence="1" id="KW-0812">Transmembrane</keyword>
<keyword evidence="1" id="KW-1133">Transmembrane helix</keyword>
<evidence type="ECO:0000313" key="2">
    <source>
        <dbReference type="EMBL" id="ODV69355.1"/>
    </source>
</evidence>
<feature type="transmembrane region" description="Helical" evidence="1">
    <location>
        <begin position="76"/>
        <end position="94"/>
    </location>
</feature>
<gene>
    <name evidence="2" type="ORF">HYPBUDRAFT_3337</name>
</gene>
<dbReference type="RefSeq" id="XP_020078422.1">
    <property type="nucleotide sequence ID" value="XM_020223344.1"/>
</dbReference>
<feature type="transmembrane region" description="Helical" evidence="1">
    <location>
        <begin position="100"/>
        <end position="117"/>
    </location>
</feature>
<dbReference type="AlphaFoldDB" id="A0A1E4RQL3"/>
<feature type="transmembrane region" description="Helical" evidence="1">
    <location>
        <begin position="124"/>
        <end position="147"/>
    </location>
</feature>
<dbReference type="Proteomes" id="UP000095085">
    <property type="component" value="Unassembled WGS sequence"/>
</dbReference>